<gene>
    <name evidence="9" type="ORF">DFQ59_101302</name>
</gene>
<evidence type="ECO:0000256" key="6">
    <source>
        <dbReference type="ARBA" id="ARBA00022840"/>
    </source>
</evidence>
<dbReference type="GO" id="GO:0046654">
    <property type="term" value="P:tetrahydrofolate biosynthetic process"/>
    <property type="evidence" value="ECO:0007669"/>
    <property type="project" value="UniProtKB-UniPathway"/>
</dbReference>
<evidence type="ECO:0000256" key="2">
    <source>
        <dbReference type="ARBA" id="ARBA00013253"/>
    </source>
</evidence>
<evidence type="ECO:0000256" key="7">
    <source>
        <dbReference type="ARBA" id="ARBA00022909"/>
    </source>
</evidence>
<keyword evidence="6" id="KW-0067">ATP-binding</keyword>
<dbReference type="AlphaFoldDB" id="A0A369CH31"/>
<dbReference type="Gene3D" id="3.30.70.560">
    <property type="entry name" value="7,8-Dihydro-6-hydroxymethylpterin-pyrophosphokinase HPPK"/>
    <property type="match status" value="1"/>
</dbReference>
<dbReference type="Pfam" id="PF01288">
    <property type="entry name" value="HPPK"/>
    <property type="match status" value="1"/>
</dbReference>
<dbReference type="InterPro" id="IPR035907">
    <property type="entry name" value="Hppk_sf"/>
</dbReference>
<comment type="pathway">
    <text evidence="1">Cofactor biosynthesis; tetrahydrofolate biosynthesis; 2-amino-4-hydroxy-6-hydroxymethyl-7,8-dihydropteridine diphosphate from 7,8-dihydroneopterin triphosphate: step 4/4.</text>
</comment>
<dbReference type="UniPathway" id="UPA00077">
    <property type="reaction ID" value="UER00155"/>
</dbReference>
<accession>A0A369CH31</accession>
<dbReference type="PROSITE" id="PS00794">
    <property type="entry name" value="HPPK"/>
    <property type="match status" value="1"/>
</dbReference>
<keyword evidence="10" id="KW-1185">Reference proteome</keyword>
<evidence type="ECO:0000313" key="9">
    <source>
        <dbReference type="EMBL" id="RCX33003.1"/>
    </source>
</evidence>
<evidence type="ECO:0000256" key="4">
    <source>
        <dbReference type="ARBA" id="ARBA00022741"/>
    </source>
</evidence>
<proteinExistence type="predicted"/>
<dbReference type="PANTHER" id="PTHR43071">
    <property type="entry name" value="2-AMINO-4-HYDROXY-6-HYDROXYMETHYLDIHYDROPTERIDINE PYROPHOSPHOKINASE"/>
    <property type="match status" value="1"/>
</dbReference>
<dbReference type="CDD" id="cd00483">
    <property type="entry name" value="HPPK"/>
    <property type="match status" value="1"/>
</dbReference>
<keyword evidence="5 9" id="KW-0418">Kinase</keyword>
<dbReference type="EMBL" id="QPJY01000001">
    <property type="protein sequence ID" value="RCX33003.1"/>
    <property type="molecule type" value="Genomic_DNA"/>
</dbReference>
<name>A0A369CH31_9GAMM</name>
<dbReference type="InterPro" id="IPR000550">
    <property type="entry name" value="Hppk"/>
</dbReference>
<keyword evidence="4" id="KW-0547">Nucleotide-binding</keyword>
<evidence type="ECO:0000256" key="1">
    <source>
        <dbReference type="ARBA" id="ARBA00005051"/>
    </source>
</evidence>
<sequence length="162" mass="18332">MTRVYVSMGSNVDRERHIRAGLDALRAAFGPLTVSTVYESEAVGFEGENFYNLVVGFDTGRAPRELDRLMHAIEADNGRDRSGPKFGPRTLDLDLLTYDDLVTREEGLELPRGEITRYAFVLLPLAEIAGDERHPVSGETYRALWDAFDQDAQRLWPVPFER</sequence>
<evidence type="ECO:0000256" key="3">
    <source>
        <dbReference type="ARBA" id="ARBA00022679"/>
    </source>
</evidence>
<dbReference type="GO" id="GO:0003848">
    <property type="term" value="F:2-amino-4-hydroxy-6-hydroxymethyldihydropteridine diphosphokinase activity"/>
    <property type="evidence" value="ECO:0007669"/>
    <property type="project" value="UniProtKB-EC"/>
</dbReference>
<keyword evidence="3" id="KW-0808">Transferase</keyword>
<dbReference type="SUPFAM" id="SSF55083">
    <property type="entry name" value="6-hydroxymethyl-7,8-dihydropterin pyrophosphokinase, HPPK"/>
    <property type="match status" value="1"/>
</dbReference>
<organism evidence="9 10">
    <name type="scientific">Thioalbus denitrificans</name>
    <dbReference type="NCBI Taxonomy" id="547122"/>
    <lineage>
        <taxon>Bacteria</taxon>
        <taxon>Pseudomonadati</taxon>
        <taxon>Pseudomonadota</taxon>
        <taxon>Gammaproteobacteria</taxon>
        <taxon>Chromatiales</taxon>
        <taxon>Ectothiorhodospiraceae</taxon>
        <taxon>Thioalbus</taxon>
    </lineage>
</organism>
<dbReference type="GO" id="GO:0046656">
    <property type="term" value="P:folic acid biosynthetic process"/>
    <property type="evidence" value="ECO:0007669"/>
    <property type="project" value="UniProtKB-KW"/>
</dbReference>
<evidence type="ECO:0000313" key="10">
    <source>
        <dbReference type="Proteomes" id="UP000252707"/>
    </source>
</evidence>
<evidence type="ECO:0000259" key="8">
    <source>
        <dbReference type="PROSITE" id="PS00794"/>
    </source>
</evidence>
<dbReference type="GO" id="GO:0016301">
    <property type="term" value="F:kinase activity"/>
    <property type="evidence" value="ECO:0007669"/>
    <property type="project" value="UniProtKB-KW"/>
</dbReference>
<dbReference type="RefSeq" id="WP_114277893.1">
    <property type="nucleotide sequence ID" value="NZ_QPJY01000001.1"/>
</dbReference>
<dbReference type="PANTHER" id="PTHR43071:SF2">
    <property type="entry name" value="2-AMINO-4-HYDROXY-6-HYDROXYMETHYLDIHYDROPTERIDINE PYROPHOSPHOKINASE"/>
    <property type="match status" value="1"/>
</dbReference>
<protein>
    <recommendedName>
        <fullName evidence="2">2-amino-4-hydroxy-6-hydroxymethyldihydropteridine diphosphokinase</fullName>
        <ecNumber evidence="2">2.7.6.3</ecNumber>
    </recommendedName>
</protein>
<reference evidence="9 10" key="1">
    <citation type="submission" date="2018-07" db="EMBL/GenBank/DDBJ databases">
        <title>Genomic Encyclopedia of Type Strains, Phase IV (KMG-IV): sequencing the most valuable type-strain genomes for metagenomic binning, comparative biology and taxonomic classification.</title>
        <authorList>
            <person name="Goeker M."/>
        </authorList>
    </citation>
    <scope>NUCLEOTIDE SEQUENCE [LARGE SCALE GENOMIC DNA]</scope>
    <source>
        <strain evidence="9 10">DSM 26407</strain>
    </source>
</reference>
<dbReference type="OrthoDB" id="9790168at2"/>
<evidence type="ECO:0000256" key="5">
    <source>
        <dbReference type="ARBA" id="ARBA00022777"/>
    </source>
</evidence>
<dbReference type="GO" id="GO:0005524">
    <property type="term" value="F:ATP binding"/>
    <property type="evidence" value="ECO:0007669"/>
    <property type="project" value="UniProtKB-KW"/>
</dbReference>
<dbReference type="EC" id="2.7.6.3" evidence="2"/>
<comment type="caution">
    <text evidence="9">The sequence shown here is derived from an EMBL/GenBank/DDBJ whole genome shotgun (WGS) entry which is preliminary data.</text>
</comment>
<keyword evidence="7" id="KW-0289">Folate biosynthesis</keyword>
<dbReference type="NCBIfam" id="TIGR01498">
    <property type="entry name" value="folK"/>
    <property type="match status" value="1"/>
</dbReference>
<feature type="domain" description="7,8-dihydro-6-hydroxymethylpterin-pyrophosphokinase" evidence="8">
    <location>
        <begin position="85"/>
        <end position="96"/>
    </location>
</feature>
<dbReference type="Proteomes" id="UP000252707">
    <property type="component" value="Unassembled WGS sequence"/>
</dbReference>